<dbReference type="OrthoDB" id="1443922at2"/>
<dbReference type="Proteomes" id="UP000037755">
    <property type="component" value="Unassembled WGS sequence"/>
</dbReference>
<protein>
    <recommendedName>
        <fullName evidence="3">GIY-YIG domain-containing protein</fullName>
    </recommendedName>
</protein>
<dbReference type="AlphaFoldDB" id="A0A0M8ME82"/>
<gene>
    <name evidence="1" type="ORF">AM493_14020</name>
</gene>
<dbReference type="RefSeq" id="WP_054408659.1">
    <property type="nucleotide sequence ID" value="NZ_FOYA01000009.1"/>
</dbReference>
<dbReference type="STRING" id="1202724.AM493_14020"/>
<proteinExistence type="predicted"/>
<organism evidence="1 2">
    <name type="scientific">Flavobacterium akiainvivens</name>
    <dbReference type="NCBI Taxonomy" id="1202724"/>
    <lineage>
        <taxon>Bacteria</taxon>
        <taxon>Pseudomonadati</taxon>
        <taxon>Bacteroidota</taxon>
        <taxon>Flavobacteriia</taxon>
        <taxon>Flavobacteriales</taxon>
        <taxon>Flavobacteriaceae</taxon>
        <taxon>Flavobacterium</taxon>
    </lineage>
</organism>
<evidence type="ECO:0000313" key="1">
    <source>
        <dbReference type="EMBL" id="KOS07024.1"/>
    </source>
</evidence>
<keyword evidence="2" id="KW-1185">Reference proteome</keyword>
<comment type="caution">
    <text evidence="1">The sequence shown here is derived from an EMBL/GenBank/DDBJ whole genome shotgun (WGS) entry which is preliminary data.</text>
</comment>
<name>A0A0M8ME82_9FLAO</name>
<reference evidence="1 2" key="1">
    <citation type="submission" date="2015-08" db="EMBL/GenBank/DDBJ databases">
        <title>Whole genome sequence of Flavobacterium akiainvivens IK-1T, from decaying Wikstroemia oahuensis, an endemic Hawaiian shrub.</title>
        <authorList>
            <person name="Wan X."/>
            <person name="Hou S."/>
            <person name="Saito J."/>
            <person name="Donachie S."/>
        </authorList>
    </citation>
    <scope>NUCLEOTIDE SEQUENCE [LARGE SCALE GENOMIC DNA]</scope>
    <source>
        <strain evidence="1 2">IK-1</strain>
    </source>
</reference>
<dbReference type="PATRIC" id="fig|1202724.3.peg.2912"/>
<accession>A0A0M8ME82</accession>
<sequence>MNNAINTFIDNLDKKWATMSGGLIKDSKQSFKNSQLIDFESGKITAPNSFGIYFIEIYPQKDFDFQVFEDNWKSNIIKTPNIIKNRITDKSNEKWYPFYIGKSEKLYSRINEHCFHQANKTTYGLKLGCRTELLKQAQFRFSFYEVANRSPENVKLKSALQFIITNLEKELRDELKPWIGKQ</sequence>
<evidence type="ECO:0008006" key="3">
    <source>
        <dbReference type="Google" id="ProtNLM"/>
    </source>
</evidence>
<dbReference type="InterPro" id="IPR035901">
    <property type="entry name" value="GIY-YIG_endonuc_sf"/>
</dbReference>
<evidence type="ECO:0000313" key="2">
    <source>
        <dbReference type="Proteomes" id="UP000037755"/>
    </source>
</evidence>
<dbReference type="Gene3D" id="3.40.1440.10">
    <property type="entry name" value="GIY-YIG endonuclease"/>
    <property type="match status" value="1"/>
</dbReference>
<dbReference type="EMBL" id="LIYD01000005">
    <property type="protein sequence ID" value="KOS07024.1"/>
    <property type="molecule type" value="Genomic_DNA"/>
</dbReference>